<gene>
    <name evidence="2" type="ORF">DFJ67_8480</name>
</gene>
<dbReference type="InterPro" id="IPR010431">
    <property type="entry name" value="Fascin"/>
</dbReference>
<dbReference type="PANTHER" id="PTHR10551:SF9">
    <property type="entry name" value="FASCIN-2"/>
    <property type="match status" value="1"/>
</dbReference>
<dbReference type="EMBL" id="QUMQ01000001">
    <property type="protein sequence ID" value="REG02385.1"/>
    <property type="molecule type" value="Genomic_DNA"/>
</dbReference>
<feature type="signal peptide" evidence="1">
    <location>
        <begin position="1"/>
        <end position="27"/>
    </location>
</feature>
<dbReference type="AlphaFoldDB" id="A0A3E0A0E6"/>
<dbReference type="Gene3D" id="2.80.10.50">
    <property type="match status" value="2"/>
</dbReference>
<dbReference type="CDD" id="cd00257">
    <property type="entry name" value="beta-trefoil_FSCN-like"/>
    <property type="match status" value="1"/>
</dbReference>
<comment type="caution">
    <text evidence="2">The sequence shown here is derived from an EMBL/GenBank/DDBJ whole genome shotgun (WGS) entry which is preliminary data.</text>
</comment>
<reference evidence="2 3" key="1">
    <citation type="submission" date="2018-08" db="EMBL/GenBank/DDBJ databases">
        <title>Sequencing the genomes of 1000 actinobacteria strains.</title>
        <authorList>
            <person name="Klenk H.-P."/>
        </authorList>
    </citation>
    <scope>NUCLEOTIDE SEQUENCE [LARGE SCALE GENOMIC DNA]</scope>
    <source>
        <strain evidence="2 3">DSM 44099</strain>
    </source>
</reference>
<evidence type="ECO:0000256" key="1">
    <source>
        <dbReference type="SAM" id="SignalP"/>
    </source>
</evidence>
<name>A0A3E0A0E6_9ACTN</name>
<dbReference type="GO" id="GO:0051015">
    <property type="term" value="F:actin filament binding"/>
    <property type="evidence" value="ECO:0007669"/>
    <property type="project" value="InterPro"/>
</dbReference>
<sequence length="481" mass="50073">MNRKIATLLALLVGVVGTVAVASPAAAAIPTVTGTAVCDAVASNWTVTWNVLNQDETPTPIDQVVLTPGAPVSTLTGIASGDLIPPKSAGPLIATSIVHSYAASKVVLLLKFRSGGFATSVAGTVNLPSVCGNPIRPTVTLQSRCDDLLATVALPAGGYPVNVEVSGSGLFSSTLQLQPGAPAQSVAVPWQEANPVTVNIRAVTQLATANWTNPATCLPPSVGSYQLFAPANYRYVRATTEHTLTAAAMGGHEADTTFEFYDAGAGDVAIRATDRNRFLTVSAETGAVEPNSLRILGDNEKFRITTNADGTVSLRAKANAKYLTADPTGAPLVASKDAIGVTEKFTRYAPLTGPGPLLSLINGRYVTADSAGTKPLIANREVVGHWEQFQIEDLGAGLVALKALVNGKYVCADGAGTKPLIANRATVGPWETFRLVTNADLSISFQATINNKYVTAESAGTKPLIANRATIGPWEKFHEPF</sequence>
<keyword evidence="3" id="KW-1185">Reference proteome</keyword>
<organism evidence="2 3">
    <name type="scientific">Asanoa ferruginea</name>
    <dbReference type="NCBI Taxonomy" id="53367"/>
    <lineage>
        <taxon>Bacteria</taxon>
        <taxon>Bacillati</taxon>
        <taxon>Actinomycetota</taxon>
        <taxon>Actinomycetes</taxon>
        <taxon>Micromonosporales</taxon>
        <taxon>Micromonosporaceae</taxon>
        <taxon>Asanoa</taxon>
    </lineage>
</organism>
<dbReference type="GO" id="GO:0005737">
    <property type="term" value="C:cytoplasm"/>
    <property type="evidence" value="ECO:0007669"/>
    <property type="project" value="TreeGrafter"/>
</dbReference>
<dbReference type="GO" id="GO:0015629">
    <property type="term" value="C:actin cytoskeleton"/>
    <property type="evidence" value="ECO:0007669"/>
    <property type="project" value="TreeGrafter"/>
</dbReference>
<evidence type="ECO:0008006" key="4">
    <source>
        <dbReference type="Google" id="ProtNLM"/>
    </source>
</evidence>
<protein>
    <recommendedName>
        <fullName evidence="4">Fascin domain-containing protein</fullName>
    </recommendedName>
</protein>
<proteinExistence type="predicted"/>
<dbReference type="GO" id="GO:0016477">
    <property type="term" value="P:cell migration"/>
    <property type="evidence" value="ECO:0007669"/>
    <property type="project" value="TreeGrafter"/>
</dbReference>
<evidence type="ECO:0000313" key="2">
    <source>
        <dbReference type="EMBL" id="REG02385.1"/>
    </source>
</evidence>
<accession>A0A3E0A0E6</accession>
<dbReference type="RefSeq" id="WP_116075325.1">
    <property type="nucleotide sequence ID" value="NZ_BONB01000005.1"/>
</dbReference>
<dbReference type="InterPro" id="IPR008999">
    <property type="entry name" value="Actin-crosslinking"/>
</dbReference>
<keyword evidence="1" id="KW-0732">Signal</keyword>
<dbReference type="Proteomes" id="UP000256913">
    <property type="component" value="Unassembled WGS sequence"/>
</dbReference>
<dbReference type="SUPFAM" id="SSF50405">
    <property type="entry name" value="Actin-crosslinking proteins"/>
    <property type="match status" value="2"/>
</dbReference>
<dbReference type="GO" id="GO:0007163">
    <property type="term" value="P:establishment or maintenance of cell polarity"/>
    <property type="evidence" value="ECO:0007669"/>
    <property type="project" value="TreeGrafter"/>
</dbReference>
<dbReference type="PANTHER" id="PTHR10551">
    <property type="entry name" value="FASCIN"/>
    <property type="match status" value="1"/>
</dbReference>
<dbReference type="CDD" id="cd23342">
    <property type="entry name" value="beta-trefoil_FSCN_ZgPorA-like"/>
    <property type="match status" value="1"/>
</dbReference>
<feature type="chain" id="PRO_5017738863" description="Fascin domain-containing protein" evidence="1">
    <location>
        <begin position="28"/>
        <end position="481"/>
    </location>
</feature>
<dbReference type="GO" id="GO:0051017">
    <property type="term" value="P:actin filament bundle assembly"/>
    <property type="evidence" value="ECO:0007669"/>
    <property type="project" value="TreeGrafter"/>
</dbReference>
<evidence type="ECO:0000313" key="3">
    <source>
        <dbReference type="Proteomes" id="UP000256913"/>
    </source>
</evidence>